<evidence type="ECO:0000313" key="4">
    <source>
        <dbReference type="Proteomes" id="UP000176705"/>
    </source>
</evidence>
<keyword evidence="1" id="KW-1133">Transmembrane helix</keyword>
<dbReference type="Proteomes" id="UP000176705">
    <property type="component" value="Unassembled WGS sequence"/>
</dbReference>
<organism evidence="3 4">
    <name type="scientific">Candidatus Sungbacteria bacterium RIFCSPLOWO2_01_FULL_59_16</name>
    <dbReference type="NCBI Taxonomy" id="1802280"/>
    <lineage>
        <taxon>Bacteria</taxon>
        <taxon>Candidatus Sungiibacteriota</taxon>
    </lineage>
</organism>
<dbReference type="EMBL" id="MHQS01000006">
    <property type="protein sequence ID" value="OHA09127.1"/>
    <property type="molecule type" value="Genomic_DNA"/>
</dbReference>
<sequence length="322" mass="36561">MNSNETATSAASLAKVGPRDVFLQLLAVVALYASAISFGALLFQFTNLALPDPLTDMYERSRDPIRWAVSALVVVFPVYAGVMFFLRKDETAHPEKRELKIRKWLLYFTLFAAAVVIFGDIIALVYNFLRGELTARFLLKIASIFFIAATIFGYYLWNLKMEVMASRDPRMRWFVYGMAAVIAAAIVGGFVTAGSPFEERARRFDERRVQNLQEIQWQIISYWQRKEVLPAKLDDLRDPISGFVPPRDPETGAEYEYRASGALAFELCASFDTPSTAGPMIGPRLVGSEFDATYNWMHESGRACFERTIDPEFYPPFEKSKR</sequence>
<dbReference type="InterPro" id="IPR043728">
    <property type="entry name" value="DUF5671"/>
</dbReference>
<name>A0A1G2LBX8_9BACT</name>
<reference evidence="3 4" key="1">
    <citation type="journal article" date="2016" name="Nat. Commun.">
        <title>Thousands of microbial genomes shed light on interconnected biogeochemical processes in an aquifer system.</title>
        <authorList>
            <person name="Anantharaman K."/>
            <person name="Brown C.T."/>
            <person name="Hug L.A."/>
            <person name="Sharon I."/>
            <person name="Castelle C.J."/>
            <person name="Probst A.J."/>
            <person name="Thomas B.C."/>
            <person name="Singh A."/>
            <person name="Wilkins M.J."/>
            <person name="Karaoz U."/>
            <person name="Brodie E.L."/>
            <person name="Williams K.H."/>
            <person name="Hubbard S.S."/>
            <person name="Banfield J.F."/>
        </authorList>
    </citation>
    <scope>NUCLEOTIDE SEQUENCE [LARGE SCALE GENOMIC DNA]</scope>
</reference>
<evidence type="ECO:0000259" key="2">
    <source>
        <dbReference type="Pfam" id="PF18920"/>
    </source>
</evidence>
<keyword evidence="1" id="KW-0812">Transmembrane</keyword>
<gene>
    <name evidence="3" type="ORF">A3B37_01125</name>
</gene>
<feature type="transmembrane region" description="Helical" evidence="1">
    <location>
        <begin position="106"/>
        <end position="129"/>
    </location>
</feature>
<feature type="transmembrane region" description="Helical" evidence="1">
    <location>
        <begin position="173"/>
        <end position="193"/>
    </location>
</feature>
<dbReference type="STRING" id="1802280.A3B37_01125"/>
<accession>A0A1G2LBX8</accession>
<protein>
    <recommendedName>
        <fullName evidence="2">DUF5671 domain-containing protein</fullName>
    </recommendedName>
</protein>
<keyword evidence="1" id="KW-0472">Membrane</keyword>
<evidence type="ECO:0000256" key="1">
    <source>
        <dbReference type="SAM" id="Phobius"/>
    </source>
</evidence>
<dbReference type="AlphaFoldDB" id="A0A1G2LBX8"/>
<feature type="domain" description="DUF5671" evidence="2">
    <location>
        <begin position="20"/>
        <end position="154"/>
    </location>
</feature>
<dbReference type="Pfam" id="PF18920">
    <property type="entry name" value="DUF5671"/>
    <property type="match status" value="1"/>
</dbReference>
<feature type="transmembrane region" description="Helical" evidence="1">
    <location>
        <begin position="135"/>
        <end position="157"/>
    </location>
</feature>
<evidence type="ECO:0000313" key="3">
    <source>
        <dbReference type="EMBL" id="OHA09127.1"/>
    </source>
</evidence>
<feature type="transmembrane region" description="Helical" evidence="1">
    <location>
        <begin position="21"/>
        <end position="45"/>
    </location>
</feature>
<proteinExistence type="predicted"/>
<feature type="transmembrane region" description="Helical" evidence="1">
    <location>
        <begin position="65"/>
        <end position="86"/>
    </location>
</feature>
<comment type="caution">
    <text evidence="3">The sequence shown here is derived from an EMBL/GenBank/DDBJ whole genome shotgun (WGS) entry which is preliminary data.</text>
</comment>